<comment type="caution">
    <text evidence="1">The sequence shown here is derived from an EMBL/GenBank/DDBJ whole genome shotgun (WGS) entry which is preliminary data.</text>
</comment>
<dbReference type="Proteomes" id="UP000316639">
    <property type="component" value="Unassembled WGS sequence"/>
</dbReference>
<dbReference type="AlphaFoldDB" id="A0A563EJ21"/>
<accession>A0A563EJ21</accession>
<dbReference type="RefSeq" id="WP_146358365.1">
    <property type="nucleotide sequence ID" value="NZ_VOBR01000029.1"/>
</dbReference>
<name>A0A563EJ21_9PSEU</name>
<proteinExistence type="predicted"/>
<gene>
    <name evidence="1" type="ORF">FKR81_34160</name>
</gene>
<reference evidence="1 2" key="1">
    <citation type="submission" date="2019-07" db="EMBL/GenBank/DDBJ databases">
        <title>Lentzea xizangensis sp. nov., isolated from Qinghai-Tibetan Plateau Soils.</title>
        <authorList>
            <person name="Huang J."/>
        </authorList>
    </citation>
    <scope>NUCLEOTIDE SEQUENCE [LARGE SCALE GENOMIC DNA]</scope>
    <source>
        <strain evidence="1 2">FXJ1.1311</strain>
    </source>
</reference>
<evidence type="ECO:0000313" key="1">
    <source>
        <dbReference type="EMBL" id="TWP46856.1"/>
    </source>
</evidence>
<evidence type="ECO:0000313" key="2">
    <source>
        <dbReference type="Proteomes" id="UP000316639"/>
    </source>
</evidence>
<protein>
    <submittedName>
        <fullName evidence="1">Uncharacterized protein</fullName>
    </submittedName>
</protein>
<organism evidence="1 2">
    <name type="scientific">Lentzea tibetensis</name>
    <dbReference type="NCBI Taxonomy" id="2591470"/>
    <lineage>
        <taxon>Bacteria</taxon>
        <taxon>Bacillati</taxon>
        <taxon>Actinomycetota</taxon>
        <taxon>Actinomycetes</taxon>
        <taxon>Pseudonocardiales</taxon>
        <taxon>Pseudonocardiaceae</taxon>
        <taxon>Lentzea</taxon>
    </lineage>
</organism>
<dbReference type="EMBL" id="VOBR01000029">
    <property type="protein sequence ID" value="TWP46856.1"/>
    <property type="molecule type" value="Genomic_DNA"/>
</dbReference>
<sequence length="228" mass="25607">MGDFHAGSAEAAGYQYFAIFNETADVLDLDNAYLVVRSSSLSGEEAFTGNLLWERTEKLFRLRDGHDWEEEYVAISPAEAERLNRKIAERWHAYRRYRLITADGAPLALARITGETEHAFTGGPAWMLSDLLSRAPQELTWTVEDVDPERVTELMAGLVRQSRNLRRHKDFPAGYAVFRRPVDVLDLDSARRVVGEPGPDDAVTVPINAPEADRLRLRISAREATHGG</sequence>
<dbReference type="OrthoDB" id="3618500at2"/>
<keyword evidence="2" id="KW-1185">Reference proteome</keyword>